<feature type="domain" description="NACHT" evidence="3">
    <location>
        <begin position="120"/>
        <end position="241"/>
    </location>
</feature>
<gene>
    <name evidence="4" type="ORF">FA13DRAFT_1736317</name>
</gene>
<feature type="region of interest" description="Disordered" evidence="2">
    <location>
        <begin position="1"/>
        <end position="26"/>
    </location>
</feature>
<organism evidence="4 5">
    <name type="scientific">Coprinellus micaceus</name>
    <name type="common">Glistening ink-cap mushroom</name>
    <name type="synonym">Coprinus micaceus</name>
    <dbReference type="NCBI Taxonomy" id="71717"/>
    <lineage>
        <taxon>Eukaryota</taxon>
        <taxon>Fungi</taxon>
        <taxon>Dikarya</taxon>
        <taxon>Basidiomycota</taxon>
        <taxon>Agaricomycotina</taxon>
        <taxon>Agaricomycetes</taxon>
        <taxon>Agaricomycetidae</taxon>
        <taxon>Agaricales</taxon>
        <taxon>Agaricineae</taxon>
        <taxon>Psathyrellaceae</taxon>
        <taxon>Coprinellus</taxon>
    </lineage>
</organism>
<dbReference type="PANTHER" id="PTHR10039">
    <property type="entry name" value="AMELOGENIN"/>
    <property type="match status" value="1"/>
</dbReference>
<proteinExistence type="predicted"/>
<dbReference type="InterPro" id="IPR007111">
    <property type="entry name" value="NACHT_NTPase"/>
</dbReference>
<evidence type="ECO:0000256" key="1">
    <source>
        <dbReference type="ARBA" id="ARBA00022737"/>
    </source>
</evidence>
<evidence type="ECO:0000259" key="3">
    <source>
        <dbReference type="PROSITE" id="PS50837"/>
    </source>
</evidence>
<protein>
    <recommendedName>
        <fullName evidence="3">NACHT domain-containing protein</fullName>
    </recommendedName>
</protein>
<feature type="region of interest" description="Disordered" evidence="2">
    <location>
        <begin position="622"/>
        <end position="651"/>
    </location>
</feature>
<dbReference type="OrthoDB" id="626167at2759"/>
<dbReference type="EMBL" id="QPFP01000037">
    <property type="protein sequence ID" value="TEB27837.1"/>
    <property type="molecule type" value="Genomic_DNA"/>
</dbReference>
<evidence type="ECO:0000256" key="2">
    <source>
        <dbReference type="SAM" id="MobiDB-lite"/>
    </source>
</evidence>
<name>A0A4Y7T0Z9_COPMI</name>
<dbReference type="InterPro" id="IPR056884">
    <property type="entry name" value="NPHP3-like_N"/>
</dbReference>
<keyword evidence="5" id="KW-1185">Reference proteome</keyword>
<dbReference type="AlphaFoldDB" id="A0A4Y7T0Z9"/>
<dbReference type="STRING" id="71717.A0A4Y7T0Z9"/>
<keyword evidence="1" id="KW-0677">Repeat</keyword>
<accession>A0A4Y7T0Z9</accession>
<sequence>MSRPTYPRRLSPDHNASRPHSISMMPRFTDDAPRVAVQELNITNVARDYHNHGIAITTINTDSGSRALDRLLGHVAHGALHDSAERGPDAPKCHPETRTAVQKDIMGWVRHGEGDETPKRILWLSGPAGSGKTAIAGTIADECYKQGLLAASFFFSAFSGSMDRRLSKSLISTLVYSLTRHKSIVGLKEEVLSAVEDDPIIFERHLDQQLDTLILKPLRNVSGRSERRYWPAVIIVDGLDECQGSSESDIGPGGPLPALESRAQKEVLAALSRACADTTFPFRVIVVSRPEPVIRHFFSTSACPTLNMFLDDKYDPDSDIRLFLGAMFNDLRRRFNLSPTWASKDVIELLVKEASGQFIYAATVIRFLDNPRLGSPRQLLTRLLEWRRLNDSRPFAPLDLLYDRILRTSPDPLLAVKWIHVVKGPRPRDLPLYSKYLLESYPEEAVHVLGTLQSLVSLVDENGEPGFHVYHKSLYDFLDDPQRSSDLHVNEESFHHFARDRYYQTLQDRGPQSQAADHSTDPPPLEFFHLFCFHMAQYVDPYRKYTSGDVEWWLHHFGPALTIPMMFSSIHKQCKWYRCLPTCGVWRKGILRYCRGHGWRVPTTKEMLQDRFKRFVYIRNGPPQFPLRPPEVESSDSDPNSDESTATDIQP</sequence>
<dbReference type="SUPFAM" id="SSF52540">
    <property type="entry name" value="P-loop containing nucleoside triphosphate hydrolases"/>
    <property type="match status" value="1"/>
</dbReference>
<comment type="caution">
    <text evidence="4">The sequence shown here is derived from an EMBL/GenBank/DDBJ whole genome shotgun (WGS) entry which is preliminary data.</text>
</comment>
<evidence type="ECO:0000313" key="4">
    <source>
        <dbReference type="EMBL" id="TEB27837.1"/>
    </source>
</evidence>
<dbReference type="Proteomes" id="UP000298030">
    <property type="component" value="Unassembled WGS sequence"/>
</dbReference>
<dbReference type="InterPro" id="IPR027417">
    <property type="entry name" value="P-loop_NTPase"/>
</dbReference>
<reference evidence="4 5" key="1">
    <citation type="journal article" date="2019" name="Nat. Ecol. Evol.">
        <title>Megaphylogeny resolves global patterns of mushroom evolution.</title>
        <authorList>
            <person name="Varga T."/>
            <person name="Krizsan K."/>
            <person name="Foldi C."/>
            <person name="Dima B."/>
            <person name="Sanchez-Garcia M."/>
            <person name="Sanchez-Ramirez S."/>
            <person name="Szollosi G.J."/>
            <person name="Szarkandi J.G."/>
            <person name="Papp V."/>
            <person name="Albert L."/>
            <person name="Andreopoulos W."/>
            <person name="Angelini C."/>
            <person name="Antonin V."/>
            <person name="Barry K.W."/>
            <person name="Bougher N.L."/>
            <person name="Buchanan P."/>
            <person name="Buyck B."/>
            <person name="Bense V."/>
            <person name="Catcheside P."/>
            <person name="Chovatia M."/>
            <person name="Cooper J."/>
            <person name="Damon W."/>
            <person name="Desjardin D."/>
            <person name="Finy P."/>
            <person name="Geml J."/>
            <person name="Haridas S."/>
            <person name="Hughes K."/>
            <person name="Justo A."/>
            <person name="Karasinski D."/>
            <person name="Kautmanova I."/>
            <person name="Kiss B."/>
            <person name="Kocsube S."/>
            <person name="Kotiranta H."/>
            <person name="LaButti K.M."/>
            <person name="Lechner B.E."/>
            <person name="Liimatainen K."/>
            <person name="Lipzen A."/>
            <person name="Lukacs Z."/>
            <person name="Mihaltcheva S."/>
            <person name="Morgado L.N."/>
            <person name="Niskanen T."/>
            <person name="Noordeloos M.E."/>
            <person name="Ohm R.A."/>
            <person name="Ortiz-Santana B."/>
            <person name="Ovrebo C."/>
            <person name="Racz N."/>
            <person name="Riley R."/>
            <person name="Savchenko A."/>
            <person name="Shiryaev A."/>
            <person name="Soop K."/>
            <person name="Spirin V."/>
            <person name="Szebenyi C."/>
            <person name="Tomsovsky M."/>
            <person name="Tulloss R.E."/>
            <person name="Uehling J."/>
            <person name="Grigoriev I.V."/>
            <person name="Vagvolgyi C."/>
            <person name="Papp T."/>
            <person name="Martin F.M."/>
            <person name="Miettinen O."/>
            <person name="Hibbett D.S."/>
            <person name="Nagy L.G."/>
        </authorList>
    </citation>
    <scope>NUCLEOTIDE SEQUENCE [LARGE SCALE GENOMIC DNA]</scope>
    <source>
        <strain evidence="4 5">FP101781</strain>
    </source>
</reference>
<dbReference type="Pfam" id="PF24883">
    <property type="entry name" value="NPHP3_N"/>
    <property type="match status" value="1"/>
</dbReference>
<dbReference type="PANTHER" id="PTHR10039:SF14">
    <property type="entry name" value="NACHT DOMAIN-CONTAINING PROTEIN"/>
    <property type="match status" value="1"/>
</dbReference>
<dbReference type="PROSITE" id="PS50837">
    <property type="entry name" value="NACHT"/>
    <property type="match status" value="1"/>
</dbReference>
<dbReference type="Gene3D" id="3.40.50.300">
    <property type="entry name" value="P-loop containing nucleotide triphosphate hydrolases"/>
    <property type="match status" value="1"/>
</dbReference>
<evidence type="ECO:0000313" key="5">
    <source>
        <dbReference type="Proteomes" id="UP000298030"/>
    </source>
</evidence>